<reference evidence="1" key="1">
    <citation type="journal article" date="2020" name="Stud. Mycol.">
        <title>101 Dothideomycetes genomes: a test case for predicting lifestyles and emergence of pathogens.</title>
        <authorList>
            <person name="Haridas S."/>
            <person name="Albert R."/>
            <person name="Binder M."/>
            <person name="Bloem J."/>
            <person name="Labutti K."/>
            <person name="Salamov A."/>
            <person name="Andreopoulos B."/>
            <person name="Baker S."/>
            <person name="Barry K."/>
            <person name="Bills G."/>
            <person name="Bluhm B."/>
            <person name="Cannon C."/>
            <person name="Castanera R."/>
            <person name="Culley D."/>
            <person name="Daum C."/>
            <person name="Ezra D."/>
            <person name="Gonzalez J."/>
            <person name="Henrissat B."/>
            <person name="Kuo A."/>
            <person name="Liang C."/>
            <person name="Lipzen A."/>
            <person name="Lutzoni F."/>
            <person name="Magnuson J."/>
            <person name="Mondo S."/>
            <person name="Nolan M."/>
            <person name="Ohm R."/>
            <person name="Pangilinan J."/>
            <person name="Park H.-J."/>
            <person name="Ramirez L."/>
            <person name="Alfaro M."/>
            <person name="Sun H."/>
            <person name="Tritt A."/>
            <person name="Yoshinaga Y."/>
            <person name="Zwiers L.-H."/>
            <person name="Turgeon B."/>
            <person name="Goodwin S."/>
            <person name="Spatafora J."/>
            <person name="Crous P."/>
            <person name="Grigoriev I."/>
        </authorList>
    </citation>
    <scope>NUCLEOTIDE SEQUENCE</scope>
    <source>
        <strain evidence="1">CBS 113818</strain>
    </source>
</reference>
<evidence type="ECO:0000313" key="2">
    <source>
        <dbReference type="Proteomes" id="UP000799424"/>
    </source>
</evidence>
<dbReference type="EMBL" id="MU006218">
    <property type="protein sequence ID" value="KAF2831612.1"/>
    <property type="molecule type" value="Genomic_DNA"/>
</dbReference>
<dbReference type="AlphaFoldDB" id="A0A6A7AEC4"/>
<gene>
    <name evidence="1" type="ORF">CC86DRAFT_141419</name>
</gene>
<sequence length="106" mass="11999">MGKRDTGTKHHCVWHHAWIGDISPGGCREVKIGRWIYCSKHEMPCRNGCVEGQHLKNQTGCMSCAANLMAKSRRERAVAEKGKAAALREVDAAFWKPGRERRKLRV</sequence>
<name>A0A6A7AEC4_9PLEO</name>
<organism evidence="1 2">
    <name type="scientific">Ophiobolus disseminans</name>
    <dbReference type="NCBI Taxonomy" id="1469910"/>
    <lineage>
        <taxon>Eukaryota</taxon>
        <taxon>Fungi</taxon>
        <taxon>Dikarya</taxon>
        <taxon>Ascomycota</taxon>
        <taxon>Pezizomycotina</taxon>
        <taxon>Dothideomycetes</taxon>
        <taxon>Pleosporomycetidae</taxon>
        <taxon>Pleosporales</taxon>
        <taxon>Pleosporineae</taxon>
        <taxon>Phaeosphaeriaceae</taxon>
        <taxon>Ophiobolus</taxon>
    </lineage>
</organism>
<accession>A0A6A7AEC4</accession>
<evidence type="ECO:0000313" key="1">
    <source>
        <dbReference type="EMBL" id="KAF2831612.1"/>
    </source>
</evidence>
<proteinExistence type="predicted"/>
<dbReference type="Proteomes" id="UP000799424">
    <property type="component" value="Unassembled WGS sequence"/>
</dbReference>
<keyword evidence="2" id="KW-1185">Reference proteome</keyword>
<protein>
    <submittedName>
        <fullName evidence="1">Uncharacterized protein</fullName>
    </submittedName>
</protein>
<dbReference type="OrthoDB" id="3787552at2759"/>